<feature type="active site" evidence="6">
    <location>
        <position position="77"/>
    </location>
</feature>
<dbReference type="EC" id="2.1.1.37" evidence="1"/>
<dbReference type="PROSITE" id="PS51679">
    <property type="entry name" value="SAM_MT_C5"/>
    <property type="match status" value="1"/>
</dbReference>
<keyword evidence="4 6" id="KW-0949">S-adenosyl-L-methionine</keyword>
<dbReference type="Gene3D" id="3.90.120.10">
    <property type="entry name" value="DNA Methylase, subunit A, domain 2"/>
    <property type="match status" value="1"/>
</dbReference>
<dbReference type="GO" id="GO:0032259">
    <property type="term" value="P:methylation"/>
    <property type="evidence" value="ECO:0007669"/>
    <property type="project" value="UniProtKB-KW"/>
</dbReference>
<dbReference type="EMBL" id="MTPU01000056">
    <property type="protein sequence ID" value="OPH08604.1"/>
    <property type="molecule type" value="Genomic_DNA"/>
</dbReference>
<organism evidence="7 8">
    <name type="scientific">Cylindrospermopsis raciborskii CENA302</name>
    <dbReference type="NCBI Taxonomy" id="1170768"/>
    <lineage>
        <taxon>Bacteria</taxon>
        <taxon>Bacillati</taxon>
        <taxon>Cyanobacteriota</taxon>
        <taxon>Cyanophyceae</taxon>
        <taxon>Nostocales</taxon>
        <taxon>Aphanizomenonaceae</taxon>
        <taxon>Cylindrospermopsis</taxon>
    </lineage>
</organism>
<evidence type="ECO:0000256" key="6">
    <source>
        <dbReference type="PROSITE-ProRule" id="PRU01016"/>
    </source>
</evidence>
<proteinExistence type="inferred from homology"/>
<dbReference type="InterPro" id="IPR031303">
    <property type="entry name" value="C5_meth_CS"/>
</dbReference>
<dbReference type="SUPFAM" id="SSF53335">
    <property type="entry name" value="S-adenosyl-L-methionine-dependent methyltransferases"/>
    <property type="match status" value="1"/>
</dbReference>
<comment type="caution">
    <text evidence="7">The sequence shown here is derived from an EMBL/GenBank/DDBJ whole genome shotgun (WGS) entry which is preliminary data.</text>
</comment>
<dbReference type="InterPro" id="IPR050390">
    <property type="entry name" value="C5-Methyltransferase"/>
</dbReference>
<keyword evidence="3 6" id="KW-0808">Transferase</keyword>
<dbReference type="InterPro" id="IPR001525">
    <property type="entry name" value="C5_MeTfrase"/>
</dbReference>
<keyword evidence="5" id="KW-0680">Restriction system</keyword>
<comment type="similarity">
    <text evidence="6">Belongs to the class I-like SAM-binding methyltransferase superfamily. C5-methyltransferase family.</text>
</comment>
<dbReference type="InterPro" id="IPR018117">
    <property type="entry name" value="C5_DNA_meth_AS"/>
</dbReference>
<accession>A0A9Q5QUK2</accession>
<dbReference type="AlphaFoldDB" id="A0A9Q5QUK2"/>
<reference evidence="7 8" key="1">
    <citation type="submission" date="2017-01" db="EMBL/GenBank/DDBJ databases">
        <authorList>
            <person name="Abreu V.A."/>
            <person name="Popin R.V."/>
            <person name="Rigonato J."/>
            <person name="Andreote A.P."/>
            <person name="Schaker P.C."/>
            <person name="Hoff-Risseti C."/>
            <person name="Alvarenga D.O."/>
            <person name="Varani A.M."/>
            <person name="Fiore M.F."/>
        </authorList>
    </citation>
    <scope>NUCLEOTIDE SEQUENCE [LARGE SCALE GENOMIC DNA]</scope>
    <source>
        <strain evidence="7 8">CENA302</strain>
    </source>
</reference>
<protein>
    <recommendedName>
        <fullName evidence="1">DNA (cytosine-5-)-methyltransferase</fullName>
        <ecNumber evidence="1">2.1.1.37</ecNumber>
    </recommendedName>
</protein>
<dbReference type="Gene3D" id="3.40.50.150">
    <property type="entry name" value="Vaccinia Virus protein VP39"/>
    <property type="match status" value="1"/>
</dbReference>
<gene>
    <name evidence="7" type="ORF">CENA302_15250</name>
</gene>
<dbReference type="Proteomes" id="UP000190056">
    <property type="component" value="Unassembled WGS sequence"/>
</dbReference>
<sequence>MSNLSLSCLELFAGAGGLAKGLEMAKIKHKALIELDYNACLTLANNYNHQLIYNVDVRKFKFEEVGEVDIIAGGPPCQPFSLGGKHKGHMDQRDMFPYACKAISICKPKAFIFENVKGMLRPAFSNYFEYLILSLTYPEVSLKDLQFWEEHLIVLKTIDNSNNYPGVKYNVVFGLLNAANYGIPQRRERVFIVGIRQDLNINWSFPQPSHSYDSLLWSQFVSYDYWERHQIKPISIEWVDQRTKQKINQLIQKPTLFPPVLKPWKTIRDQIGELPQPDSQGSFDQEHILRQGARSYPGHNGSYIDMPSKTIKAGDHGVPGGENMIRYPDETVRYYTILELEAKRIQTFPDNYRFIGCWTESMRQIGNAVPVELGYFLASSLSKALC</sequence>
<dbReference type="Pfam" id="PF00145">
    <property type="entry name" value="DNA_methylase"/>
    <property type="match status" value="2"/>
</dbReference>
<dbReference type="InterPro" id="IPR029063">
    <property type="entry name" value="SAM-dependent_MTases_sf"/>
</dbReference>
<name>A0A9Q5QUK2_9CYAN</name>
<evidence type="ECO:0000313" key="7">
    <source>
        <dbReference type="EMBL" id="OPH08604.1"/>
    </source>
</evidence>
<dbReference type="RefSeq" id="WP_071250888.1">
    <property type="nucleotide sequence ID" value="NZ_MTPU01000056.1"/>
</dbReference>
<evidence type="ECO:0000256" key="2">
    <source>
        <dbReference type="ARBA" id="ARBA00022603"/>
    </source>
</evidence>
<dbReference type="GO" id="GO:0003677">
    <property type="term" value="F:DNA binding"/>
    <property type="evidence" value="ECO:0007669"/>
    <property type="project" value="TreeGrafter"/>
</dbReference>
<evidence type="ECO:0000256" key="4">
    <source>
        <dbReference type="ARBA" id="ARBA00022691"/>
    </source>
</evidence>
<evidence type="ECO:0000256" key="5">
    <source>
        <dbReference type="ARBA" id="ARBA00022747"/>
    </source>
</evidence>
<dbReference type="GO" id="GO:0044027">
    <property type="term" value="P:negative regulation of gene expression via chromosomal CpG island methylation"/>
    <property type="evidence" value="ECO:0007669"/>
    <property type="project" value="TreeGrafter"/>
</dbReference>
<dbReference type="PANTHER" id="PTHR10629">
    <property type="entry name" value="CYTOSINE-SPECIFIC METHYLTRANSFERASE"/>
    <property type="match status" value="1"/>
</dbReference>
<dbReference type="GO" id="GO:0009307">
    <property type="term" value="P:DNA restriction-modification system"/>
    <property type="evidence" value="ECO:0007669"/>
    <property type="project" value="UniProtKB-KW"/>
</dbReference>
<keyword evidence="2 6" id="KW-0489">Methyltransferase</keyword>
<evidence type="ECO:0000256" key="1">
    <source>
        <dbReference type="ARBA" id="ARBA00011975"/>
    </source>
</evidence>
<dbReference type="PROSITE" id="PS00095">
    <property type="entry name" value="C5_MTASE_2"/>
    <property type="match status" value="1"/>
</dbReference>
<dbReference type="PROSITE" id="PS00094">
    <property type="entry name" value="C5_MTASE_1"/>
    <property type="match status" value="1"/>
</dbReference>
<evidence type="ECO:0000313" key="8">
    <source>
        <dbReference type="Proteomes" id="UP000190056"/>
    </source>
</evidence>
<dbReference type="GO" id="GO:0003886">
    <property type="term" value="F:DNA (cytosine-5-)-methyltransferase activity"/>
    <property type="evidence" value="ECO:0007669"/>
    <property type="project" value="UniProtKB-EC"/>
</dbReference>
<dbReference type="PANTHER" id="PTHR10629:SF52">
    <property type="entry name" value="DNA (CYTOSINE-5)-METHYLTRANSFERASE 1"/>
    <property type="match status" value="1"/>
</dbReference>
<evidence type="ECO:0000256" key="3">
    <source>
        <dbReference type="ARBA" id="ARBA00022679"/>
    </source>
</evidence>
<dbReference type="PRINTS" id="PR00105">
    <property type="entry name" value="C5METTRFRASE"/>
</dbReference>